<reference evidence="1" key="1">
    <citation type="submission" date="2021-06" db="EMBL/GenBank/DDBJ databases">
        <authorList>
            <person name="Kallberg Y."/>
            <person name="Tangrot J."/>
            <person name="Rosling A."/>
        </authorList>
    </citation>
    <scope>NUCLEOTIDE SEQUENCE</scope>
    <source>
        <strain evidence="1">IL203A</strain>
    </source>
</reference>
<keyword evidence="2" id="KW-1185">Reference proteome</keyword>
<feature type="non-terminal residue" evidence="1">
    <location>
        <position position="1"/>
    </location>
</feature>
<gene>
    <name evidence="1" type="ORF">DHETER_LOCUS10611</name>
</gene>
<organism evidence="1 2">
    <name type="scientific">Dentiscutata heterogama</name>
    <dbReference type="NCBI Taxonomy" id="1316150"/>
    <lineage>
        <taxon>Eukaryota</taxon>
        <taxon>Fungi</taxon>
        <taxon>Fungi incertae sedis</taxon>
        <taxon>Mucoromycota</taxon>
        <taxon>Glomeromycotina</taxon>
        <taxon>Glomeromycetes</taxon>
        <taxon>Diversisporales</taxon>
        <taxon>Gigasporaceae</taxon>
        <taxon>Dentiscutata</taxon>
    </lineage>
</organism>
<evidence type="ECO:0000313" key="1">
    <source>
        <dbReference type="EMBL" id="CAG8680176.1"/>
    </source>
</evidence>
<name>A0ACA9P2F0_9GLOM</name>
<proteinExistence type="predicted"/>
<evidence type="ECO:0000313" key="2">
    <source>
        <dbReference type="Proteomes" id="UP000789702"/>
    </source>
</evidence>
<dbReference type="EMBL" id="CAJVPU010021187">
    <property type="protein sequence ID" value="CAG8680176.1"/>
    <property type="molecule type" value="Genomic_DNA"/>
</dbReference>
<sequence>QMPENSPHNTENKHQRIHHSAESVKRQMPENSPHNAEGVKNKHQRIYHSAQKQMLENSPHNTEDIQEHQRIHHSAKNKCRTPENSSQCQGQMPENSPYNSEVFKNTREFITVPEDKLQRIYHTMPKVFKNTREFITVPKDKRWRKFTTQCQRCSRTPEQMSENSLYDAEGVQEQTPENSSQCQKCPRTNIREFTTTLKNLSHNTEGIQEQTPKNSLKYQNAESAQGQMPENLPHNAESFKNKHQRIHYAKDAQEQIPSITPKCSRTNTPHNAENAQEQAPKNLLHNAGDKHQRKRTHYTTLKVFKKNSPHTAESARKHVPENLPLENSLHNAKCAQGQAPESSHTMPNMPKNKIRRFTMPKTNTKDSYAEKMLEDKHQKIYNAKLRIHLTLPGEHRDTLYNIKSF</sequence>
<protein>
    <submittedName>
        <fullName evidence="1">3774_t:CDS:1</fullName>
    </submittedName>
</protein>
<accession>A0ACA9P2F0</accession>
<comment type="caution">
    <text evidence="1">The sequence shown here is derived from an EMBL/GenBank/DDBJ whole genome shotgun (WGS) entry which is preliminary data.</text>
</comment>
<dbReference type="Proteomes" id="UP000789702">
    <property type="component" value="Unassembled WGS sequence"/>
</dbReference>